<feature type="compositionally biased region" description="Polar residues" evidence="1">
    <location>
        <begin position="993"/>
        <end position="1011"/>
    </location>
</feature>
<proteinExistence type="predicted"/>
<feature type="compositionally biased region" description="Low complexity" evidence="1">
    <location>
        <begin position="570"/>
        <end position="621"/>
    </location>
</feature>
<gene>
    <name evidence="2" type="ORF">CY34DRAFT_585019</name>
</gene>
<feature type="region of interest" description="Disordered" evidence="1">
    <location>
        <begin position="513"/>
        <end position="791"/>
    </location>
</feature>
<feature type="compositionally biased region" description="Polar residues" evidence="1">
    <location>
        <begin position="372"/>
        <end position="387"/>
    </location>
</feature>
<feature type="compositionally biased region" description="Basic residues" evidence="1">
    <location>
        <begin position="253"/>
        <end position="268"/>
    </location>
</feature>
<feature type="region of interest" description="Disordered" evidence="1">
    <location>
        <begin position="1"/>
        <end position="29"/>
    </location>
</feature>
<feature type="region of interest" description="Disordered" evidence="1">
    <location>
        <begin position="873"/>
        <end position="1052"/>
    </location>
</feature>
<dbReference type="OrthoDB" id="9451547at2759"/>
<sequence>MISLSRSDRHVATKSHVNQPPVTRRAISDFDHKPNGFDFAHRYNPRLRDGLVPLSGVSIAPGKRSSYRRASRKDVIFDANAAVEGKKRAYDNEGNHGPETSKKSRVDSDDLIDDDEELELLEEEDELEPAQRGSKRTFDSDEEADYMRTDGRDKRPRNMSRAQTPEDQEMEDVEDDVAELHPVPRGKKRDRAEAGSTFGGDDEEGALDEHDDRSQRHRKRRTVRPRKSDGSTRGRKRDRDPESPASDGSIGGSHRHSERTSKKKKGGKKASSVAVSDALESSQDPLCKGRKIGEEWESNGVQYKVGNEGERLRLTLVKKARSKYSMPRDSQHPDRQANMEIYVETWLTDEQYKDAEERQELVWQETPRASIEPSTPSEAPVSPTKTARVNPFKQPLPQATTGRRVASSNIHTPPLIPGAAEGPSRPGFRAFSKWEKQDLEAEAMARMRARMLEQKKGETPQSKAFDLPTSATAPELGPKAPAAPIITLTPPPAASTSGITEAKLAPSLFSFANTSTSTDASKSTAPAASSTPASVTPPASAPAANKPSLFPTSSTPQIASAAPVSSFGLPTAQPSTTTATSTTAPTTSSAPSIPNFFAKPAAPSTHAPAATAAPSFSFGPAPTQPLFAAPASASTNPFPAPAASSTETSKPAPFPFAKPGALPSSTPASTSARANPPSIFGAPSSNAAPAPAPSAPAPLKFDFGKKPAATSPPTTTAPDAAKQTGPSFAFSAATTQASSSGASSPQKFPFGQPTSASVFGPGSNVTAASKPAETSEVPKPKAAETEMPKFSFGPLSGSSAFGFTGASSAPKSTPSFGAPSGTSAFATAPSSGGDVKKTDAPLSIFGAANATKEDGSKASTSASAVFGGSAFGANVNSGSSNIDKPSGDASTSTSTPKSVFGDVTSSNVFSTTPAGSPAVFGSTQSSTLAFGNGPTKPADSAKPSPFAPPSSNTTASIFSFGKKEDTTTPSSSGTTTSTAPASSTPAFAFGSSVFGQPSTGTSNGPTQQQSVFGKPSTPTPSAFGFGSGTSGTGTGSSTFVFGGQPGGQNQQQ</sequence>
<feature type="compositionally biased region" description="Low complexity" evidence="1">
    <location>
        <begin position="655"/>
        <end position="689"/>
    </location>
</feature>
<dbReference type="STRING" id="930992.A0A0D0A4B5"/>
<feature type="compositionally biased region" description="Basic and acidic residues" evidence="1">
    <location>
        <begin position="226"/>
        <end position="242"/>
    </location>
</feature>
<feature type="compositionally biased region" description="Basic and acidic residues" evidence="1">
    <location>
        <begin position="1"/>
        <end position="11"/>
    </location>
</feature>
<protein>
    <submittedName>
        <fullName evidence="2">Uncharacterized protein</fullName>
    </submittedName>
</protein>
<dbReference type="Proteomes" id="UP000054485">
    <property type="component" value="Unassembled WGS sequence"/>
</dbReference>
<feature type="compositionally biased region" description="Polar residues" evidence="1">
    <location>
        <begin position="397"/>
        <end position="411"/>
    </location>
</feature>
<feature type="compositionally biased region" description="Acidic residues" evidence="1">
    <location>
        <begin position="166"/>
        <end position="177"/>
    </location>
</feature>
<feature type="compositionally biased region" description="Polar residues" evidence="1">
    <location>
        <begin position="874"/>
        <end position="914"/>
    </location>
</feature>
<feature type="compositionally biased region" description="Low complexity" evidence="1">
    <location>
        <begin position="967"/>
        <end position="992"/>
    </location>
</feature>
<feature type="compositionally biased region" description="Polar residues" evidence="1">
    <location>
        <begin position="752"/>
        <end position="767"/>
    </location>
</feature>
<keyword evidence="3" id="KW-1185">Reference proteome</keyword>
<feature type="compositionally biased region" description="Polar residues" evidence="1">
    <location>
        <begin position="632"/>
        <end position="649"/>
    </location>
</feature>
<accession>A0A0D0A4B5</accession>
<dbReference type="EMBL" id="KN835181">
    <property type="protein sequence ID" value="KIK44920.1"/>
    <property type="molecule type" value="Genomic_DNA"/>
</dbReference>
<organism evidence="2 3">
    <name type="scientific">Suillus luteus UH-Slu-Lm8-n1</name>
    <dbReference type="NCBI Taxonomy" id="930992"/>
    <lineage>
        <taxon>Eukaryota</taxon>
        <taxon>Fungi</taxon>
        <taxon>Dikarya</taxon>
        <taxon>Basidiomycota</taxon>
        <taxon>Agaricomycotina</taxon>
        <taxon>Agaricomycetes</taxon>
        <taxon>Agaricomycetidae</taxon>
        <taxon>Boletales</taxon>
        <taxon>Suillineae</taxon>
        <taxon>Suillaceae</taxon>
        <taxon>Suillus</taxon>
    </lineage>
</organism>
<feature type="region of interest" description="Disordered" evidence="1">
    <location>
        <begin position="448"/>
        <end position="499"/>
    </location>
</feature>
<reference evidence="3" key="2">
    <citation type="submission" date="2015-01" db="EMBL/GenBank/DDBJ databases">
        <title>Evolutionary Origins and Diversification of the Mycorrhizal Mutualists.</title>
        <authorList>
            <consortium name="DOE Joint Genome Institute"/>
            <consortium name="Mycorrhizal Genomics Consortium"/>
            <person name="Kohler A."/>
            <person name="Kuo A."/>
            <person name="Nagy L.G."/>
            <person name="Floudas D."/>
            <person name="Copeland A."/>
            <person name="Barry K.W."/>
            <person name="Cichocki N."/>
            <person name="Veneault-Fourrey C."/>
            <person name="LaButti K."/>
            <person name="Lindquist E.A."/>
            <person name="Lipzen A."/>
            <person name="Lundell T."/>
            <person name="Morin E."/>
            <person name="Murat C."/>
            <person name="Riley R."/>
            <person name="Ohm R."/>
            <person name="Sun H."/>
            <person name="Tunlid A."/>
            <person name="Henrissat B."/>
            <person name="Grigoriev I.V."/>
            <person name="Hibbett D.S."/>
            <person name="Martin F."/>
        </authorList>
    </citation>
    <scope>NUCLEOTIDE SEQUENCE [LARGE SCALE GENOMIC DNA]</scope>
    <source>
        <strain evidence="3">UH-Slu-Lm8-n1</strain>
    </source>
</reference>
<feature type="region of interest" description="Disordered" evidence="1">
    <location>
        <begin position="364"/>
        <end position="428"/>
    </location>
</feature>
<evidence type="ECO:0000256" key="1">
    <source>
        <dbReference type="SAM" id="MobiDB-lite"/>
    </source>
</evidence>
<feature type="compositionally biased region" description="Low complexity" evidence="1">
    <location>
        <begin position="513"/>
        <end position="548"/>
    </location>
</feature>
<feature type="compositionally biased region" description="Basic and acidic residues" evidence="1">
    <location>
        <begin position="776"/>
        <end position="787"/>
    </location>
</feature>
<feature type="compositionally biased region" description="Polar residues" evidence="1">
    <location>
        <begin position="810"/>
        <end position="830"/>
    </location>
</feature>
<feature type="compositionally biased region" description="Acidic residues" evidence="1">
    <location>
        <begin position="109"/>
        <end position="128"/>
    </location>
</feature>
<name>A0A0D0A4B5_9AGAM</name>
<feature type="compositionally biased region" description="Gly residues" evidence="1">
    <location>
        <begin position="1025"/>
        <end position="1034"/>
    </location>
</feature>
<evidence type="ECO:0000313" key="2">
    <source>
        <dbReference type="EMBL" id="KIK44920.1"/>
    </source>
</evidence>
<dbReference type="InParanoid" id="A0A0D0A4B5"/>
<feature type="compositionally biased region" description="Low complexity" evidence="1">
    <location>
        <begin position="707"/>
        <end position="746"/>
    </location>
</feature>
<dbReference type="AlphaFoldDB" id="A0A0D0A4B5"/>
<evidence type="ECO:0000313" key="3">
    <source>
        <dbReference type="Proteomes" id="UP000054485"/>
    </source>
</evidence>
<feature type="region of interest" description="Disordered" evidence="1">
    <location>
        <begin position="78"/>
        <end position="286"/>
    </location>
</feature>
<reference evidence="2 3" key="1">
    <citation type="submission" date="2014-04" db="EMBL/GenBank/DDBJ databases">
        <authorList>
            <consortium name="DOE Joint Genome Institute"/>
            <person name="Kuo A."/>
            <person name="Ruytinx J."/>
            <person name="Rineau F."/>
            <person name="Colpaert J."/>
            <person name="Kohler A."/>
            <person name="Nagy L.G."/>
            <person name="Floudas D."/>
            <person name="Copeland A."/>
            <person name="Barry K.W."/>
            <person name="Cichocki N."/>
            <person name="Veneault-Fourrey C."/>
            <person name="LaButti K."/>
            <person name="Lindquist E.A."/>
            <person name="Lipzen A."/>
            <person name="Lundell T."/>
            <person name="Morin E."/>
            <person name="Murat C."/>
            <person name="Sun H."/>
            <person name="Tunlid A."/>
            <person name="Henrissat B."/>
            <person name="Grigoriev I.V."/>
            <person name="Hibbett D.S."/>
            <person name="Martin F."/>
            <person name="Nordberg H.P."/>
            <person name="Cantor M.N."/>
            <person name="Hua S.X."/>
        </authorList>
    </citation>
    <scope>NUCLEOTIDE SEQUENCE [LARGE SCALE GENOMIC DNA]</scope>
    <source>
        <strain evidence="2 3">UH-Slu-Lm8-n1</strain>
    </source>
</reference>
<feature type="compositionally biased region" description="Basic and acidic residues" evidence="1">
    <location>
        <begin position="84"/>
        <end position="108"/>
    </location>
</feature>
<feature type="region of interest" description="Disordered" evidence="1">
    <location>
        <begin position="803"/>
        <end position="839"/>
    </location>
</feature>
<dbReference type="HOGENOM" id="CLU_262737_0_0_1"/>
<feature type="compositionally biased region" description="Low complexity" evidence="1">
    <location>
        <begin position="1035"/>
        <end position="1052"/>
    </location>
</feature>
<feature type="compositionally biased region" description="Basic residues" evidence="1">
    <location>
        <begin position="215"/>
        <end position="225"/>
    </location>
</feature>
<feature type="compositionally biased region" description="Basic and acidic residues" evidence="1">
    <location>
        <begin position="448"/>
        <end position="458"/>
    </location>
</feature>